<dbReference type="Proteomes" id="UP000077671">
    <property type="component" value="Unassembled WGS sequence"/>
</dbReference>
<accession>A0A177VAN7</accession>
<dbReference type="EMBL" id="LWDD02000560">
    <property type="protein sequence ID" value="KAE8258848.1"/>
    <property type="molecule type" value="Genomic_DNA"/>
</dbReference>
<feature type="region of interest" description="Disordered" evidence="1">
    <location>
        <begin position="32"/>
        <end position="90"/>
    </location>
</feature>
<dbReference type="Proteomes" id="UP000836402">
    <property type="component" value="Unassembled WGS sequence"/>
</dbReference>
<proteinExistence type="predicted"/>
<evidence type="ECO:0000313" key="4">
    <source>
        <dbReference type="Proteomes" id="UP000077671"/>
    </source>
</evidence>
<reference evidence="2" key="3">
    <citation type="submission" date="2020-10" db="EMBL/GenBank/DDBJ databases">
        <authorList>
            <person name="Sedaghatjoo S."/>
        </authorList>
    </citation>
    <scope>NUCLEOTIDE SEQUENCE</scope>
    <source>
        <strain evidence="2">AZH3</strain>
    </source>
</reference>
<dbReference type="EMBL" id="CAJHJG010005139">
    <property type="protein sequence ID" value="CAD6947769.1"/>
    <property type="molecule type" value="Genomic_DNA"/>
</dbReference>
<name>A0A177VAN7_9BASI</name>
<evidence type="ECO:0008006" key="6">
    <source>
        <dbReference type="Google" id="ProtNLM"/>
    </source>
</evidence>
<reference evidence="3" key="1">
    <citation type="submission" date="2016-04" db="EMBL/GenBank/DDBJ databases">
        <authorList>
            <person name="Nguyen H.D."/>
            <person name="Kesanakurti P."/>
            <person name="Cullis J."/>
            <person name="Levesque C.A."/>
            <person name="Hambleton S."/>
        </authorList>
    </citation>
    <scope>NUCLEOTIDE SEQUENCE</scope>
    <source>
        <strain evidence="3">DAOMC 238032</strain>
    </source>
</reference>
<sequence>MSSTNTNASENSTLQNLAGHAQYVKGAAEEAVAGLTGSSDWASSADQDKQAGVQTIRQASSTDDSADKESVAAKACPVAGGGVGQQPTSQ</sequence>
<dbReference type="AlphaFoldDB" id="A0A177VAN7"/>
<comment type="caution">
    <text evidence="3">The sequence shown here is derived from an EMBL/GenBank/DDBJ whole genome shotgun (WGS) entry which is preliminary data.</text>
</comment>
<protein>
    <recommendedName>
        <fullName evidence="6">CsbD-like domain-containing protein</fullName>
    </recommendedName>
</protein>
<feature type="compositionally biased region" description="Polar residues" evidence="1">
    <location>
        <begin position="52"/>
        <end position="63"/>
    </location>
</feature>
<feature type="compositionally biased region" description="Polar residues" evidence="1">
    <location>
        <begin position="36"/>
        <end position="45"/>
    </location>
</feature>
<evidence type="ECO:0000313" key="3">
    <source>
        <dbReference type="EMBL" id="KAE8258848.1"/>
    </source>
</evidence>
<reference evidence="3" key="2">
    <citation type="journal article" date="2019" name="IMA Fungus">
        <title>Genome sequencing and comparison of five Tilletia species to identify candidate genes for the detection of regulated species infecting wheat.</title>
        <authorList>
            <person name="Nguyen H.D.T."/>
            <person name="Sultana T."/>
            <person name="Kesanakurti P."/>
            <person name="Hambleton S."/>
        </authorList>
    </citation>
    <scope>NUCLEOTIDE SEQUENCE</scope>
    <source>
        <strain evidence="3">DAOMC 238032</strain>
    </source>
</reference>
<keyword evidence="5" id="KW-1185">Reference proteome</keyword>
<evidence type="ECO:0000313" key="2">
    <source>
        <dbReference type="EMBL" id="CAD6947769.1"/>
    </source>
</evidence>
<evidence type="ECO:0000313" key="5">
    <source>
        <dbReference type="Proteomes" id="UP000836402"/>
    </source>
</evidence>
<organism evidence="3 4">
    <name type="scientific">Tilletia caries</name>
    <name type="common">wheat bunt fungus</name>
    <dbReference type="NCBI Taxonomy" id="13290"/>
    <lineage>
        <taxon>Eukaryota</taxon>
        <taxon>Fungi</taxon>
        <taxon>Dikarya</taxon>
        <taxon>Basidiomycota</taxon>
        <taxon>Ustilaginomycotina</taxon>
        <taxon>Exobasidiomycetes</taxon>
        <taxon>Tilletiales</taxon>
        <taxon>Tilletiaceae</taxon>
        <taxon>Tilletia</taxon>
    </lineage>
</organism>
<gene>
    <name evidence="3" type="ORF">A4X03_0g4263</name>
    <name evidence="2" type="ORF">JKIAZH3_G8083</name>
</gene>
<evidence type="ECO:0000256" key="1">
    <source>
        <dbReference type="SAM" id="MobiDB-lite"/>
    </source>
</evidence>